<dbReference type="InterPro" id="IPR009057">
    <property type="entry name" value="Homeodomain-like_sf"/>
</dbReference>
<reference evidence="8" key="1">
    <citation type="journal article" date="2014" name="Int. J. Syst. Evol. Microbiol.">
        <title>Complete genome sequence of Corynebacterium casei LMG S-19264T (=DSM 44701T), isolated from a smear-ripened cheese.</title>
        <authorList>
            <consortium name="US DOE Joint Genome Institute (JGI-PGF)"/>
            <person name="Walter F."/>
            <person name="Albersmeier A."/>
            <person name="Kalinowski J."/>
            <person name="Ruckert C."/>
        </authorList>
    </citation>
    <scope>NUCLEOTIDE SEQUENCE</scope>
    <source>
        <strain evidence="8">KCTC 23430</strain>
    </source>
</reference>
<reference evidence="8" key="2">
    <citation type="submission" date="2020-09" db="EMBL/GenBank/DDBJ databases">
        <authorList>
            <person name="Sun Q."/>
            <person name="Kim S."/>
        </authorList>
    </citation>
    <scope>NUCLEOTIDE SEQUENCE</scope>
    <source>
        <strain evidence="8">KCTC 23430</strain>
    </source>
</reference>
<gene>
    <name evidence="8" type="ORF">GCM10007053_28080</name>
</gene>
<dbReference type="PANTHER" id="PTHR30055">
    <property type="entry name" value="HTH-TYPE TRANSCRIPTIONAL REGULATOR RUTR"/>
    <property type="match status" value="1"/>
</dbReference>
<evidence type="ECO:0000256" key="1">
    <source>
        <dbReference type="ARBA" id="ARBA00022491"/>
    </source>
</evidence>
<evidence type="ECO:0000313" key="9">
    <source>
        <dbReference type="Proteomes" id="UP000644693"/>
    </source>
</evidence>
<keyword evidence="2" id="KW-0805">Transcription regulation</keyword>
<dbReference type="InterPro" id="IPR001647">
    <property type="entry name" value="HTH_TetR"/>
</dbReference>
<evidence type="ECO:0000256" key="6">
    <source>
        <dbReference type="SAM" id="MobiDB-lite"/>
    </source>
</evidence>
<dbReference type="GO" id="GO:0003700">
    <property type="term" value="F:DNA-binding transcription factor activity"/>
    <property type="evidence" value="ECO:0007669"/>
    <property type="project" value="TreeGrafter"/>
</dbReference>
<feature type="domain" description="HTH tetR-type" evidence="7">
    <location>
        <begin position="23"/>
        <end position="83"/>
    </location>
</feature>
<keyword evidence="3 5" id="KW-0238">DNA-binding</keyword>
<dbReference type="EMBL" id="BMYM01000003">
    <property type="protein sequence ID" value="GHD38072.1"/>
    <property type="molecule type" value="Genomic_DNA"/>
</dbReference>
<dbReference type="Proteomes" id="UP000644693">
    <property type="component" value="Unassembled WGS sequence"/>
</dbReference>
<dbReference type="Pfam" id="PF17932">
    <property type="entry name" value="TetR_C_24"/>
    <property type="match status" value="1"/>
</dbReference>
<dbReference type="SUPFAM" id="SSF46689">
    <property type="entry name" value="Homeodomain-like"/>
    <property type="match status" value="2"/>
</dbReference>
<dbReference type="InterPro" id="IPR023772">
    <property type="entry name" value="DNA-bd_HTH_TetR-type_CS"/>
</dbReference>
<dbReference type="PROSITE" id="PS01081">
    <property type="entry name" value="HTH_TETR_1"/>
    <property type="match status" value="1"/>
</dbReference>
<evidence type="ECO:0000313" key="8">
    <source>
        <dbReference type="EMBL" id="GHD38072.1"/>
    </source>
</evidence>
<proteinExistence type="predicted"/>
<keyword evidence="1" id="KW-0678">Repressor</keyword>
<dbReference type="InterPro" id="IPR041490">
    <property type="entry name" value="KstR2_TetR_C"/>
</dbReference>
<feature type="compositionally biased region" description="Polar residues" evidence="6">
    <location>
        <begin position="1"/>
        <end position="13"/>
    </location>
</feature>
<comment type="caution">
    <text evidence="8">The sequence shown here is derived from an EMBL/GenBank/DDBJ whole genome shotgun (WGS) entry which is preliminary data.</text>
</comment>
<keyword evidence="9" id="KW-1185">Reference proteome</keyword>
<sequence>MASNKQDSGTGASSPFDRTAQHDAKRVAILSQAAKLFNSKGSRATTLKDIAESLGLTKTSLYYYVKTKEDLIYQCYMAALDHHHAVLDTIDEQTQDPVEQVSQFIRHYFDAWLAPIEGRDVHRAALLEIASLKQDHRERIEASYIEMFKRLRGYIRSGSTSGQFREVDAISATRALIGSMEWVFYWLHLVPEGQMHSVADEALNIIFNGLCPAGDTFEPAELSFERVESAAAQGFNRAERNRMKQEAFFKTGTRFFNRAGFDGASLDDIAEHLNVSKGAFYYHIKNKEDLLYSCYSYSLDITEAIYEEAGSSDSDGLRKTERACRGIFHVQNSDQGPLIRYNTITSIPRQRRQALLERTDASNRRFGDFLRQGITDGSVRAVNTDTAQFLIAGAVNAAMDISLWRRVDDIDAAAIDYFDLFFNGLTPRTPL</sequence>
<dbReference type="InterPro" id="IPR050109">
    <property type="entry name" value="HTH-type_TetR-like_transc_reg"/>
</dbReference>
<evidence type="ECO:0000256" key="2">
    <source>
        <dbReference type="ARBA" id="ARBA00023015"/>
    </source>
</evidence>
<feature type="region of interest" description="Disordered" evidence="6">
    <location>
        <begin position="1"/>
        <end position="20"/>
    </location>
</feature>
<dbReference type="InterPro" id="IPR036271">
    <property type="entry name" value="Tet_transcr_reg_TetR-rel_C_sf"/>
</dbReference>
<dbReference type="PROSITE" id="PS50977">
    <property type="entry name" value="HTH_TETR_2"/>
    <property type="match status" value="2"/>
</dbReference>
<dbReference type="Gene3D" id="1.10.10.60">
    <property type="entry name" value="Homeodomain-like"/>
    <property type="match status" value="2"/>
</dbReference>
<evidence type="ECO:0000256" key="3">
    <source>
        <dbReference type="ARBA" id="ARBA00023125"/>
    </source>
</evidence>
<feature type="domain" description="HTH tetR-type" evidence="7">
    <location>
        <begin position="242"/>
        <end position="302"/>
    </location>
</feature>
<dbReference type="SUPFAM" id="SSF48498">
    <property type="entry name" value="Tetracyclin repressor-like, C-terminal domain"/>
    <property type="match status" value="2"/>
</dbReference>
<dbReference type="GO" id="GO:0000976">
    <property type="term" value="F:transcription cis-regulatory region binding"/>
    <property type="evidence" value="ECO:0007669"/>
    <property type="project" value="TreeGrafter"/>
</dbReference>
<evidence type="ECO:0000256" key="5">
    <source>
        <dbReference type="PROSITE-ProRule" id="PRU00335"/>
    </source>
</evidence>
<dbReference type="AlphaFoldDB" id="A0A918XN18"/>
<evidence type="ECO:0000256" key="4">
    <source>
        <dbReference type="ARBA" id="ARBA00023163"/>
    </source>
</evidence>
<keyword evidence="4" id="KW-0804">Transcription</keyword>
<organism evidence="8 9">
    <name type="scientific">Parahalioglobus pacificus</name>
    <dbReference type="NCBI Taxonomy" id="930806"/>
    <lineage>
        <taxon>Bacteria</taxon>
        <taxon>Pseudomonadati</taxon>
        <taxon>Pseudomonadota</taxon>
        <taxon>Gammaproteobacteria</taxon>
        <taxon>Cellvibrionales</taxon>
        <taxon>Halieaceae</taxon>
        <taxon>Parahalioglobus</taxon>
    </lineage>
</organism>
<evidence type="ECO:0000259" key="7">
    <source>
        <dbReference type="PROSITE" id="PS50977"/>
    </source>
</evidence>
<dbReference type="Pfam" id="PF00440">
    <property type="entry name" value="TetR_N"/>
    <property type="match status" value="2"/>
</dbReference>
<accession>A0A918XN18</accession>
<feature type="DNA-binding region" description="H-T-H motif" evidence="5">
    <location>
        <begin position="46"/>
        <end position="65"/>
    </location>
</feature>
<name>A0A918XN18_9GAMM</name>
<feature type="DNA-binding region" description="H-T-H motif" evidence="5">
    <location>
        <begin position="265"/>
        <end position="284"/>
    </location>
</feature>
<protein>
    <submittedName>
        <fullName evidence="8">TetR family transcriptional regulator</fullName>
    </submittedName>
</protein>
<dbReference type="PANTHER" id="PTHR30055:SF175">
    <property type="entry name" value="HTH-TYPE TRANSCRIPTIONAL REPRESSOR KSTR2"/>
    <property type="match status" value="1"/>
</dbReference>
<dbReference type="PRINTS" id="PR00455">
    <property type="entry name" value="HTHTETR"/>
</dbReference>
<dbReference type="Gene3D" id="1.10.357.10">
    <property type="entry name" value="Tetracycline Repressor, domain 2"/>
    <property type="match status" value="2"/>
</dbReference>
<dbReference type="RefSeq" id="WP_189478453.1">
    <property type="nucleotide sequence ID" value="NZ_BMYM01000003.1"/>
</dbReference>